<dbReference type="Gene3D" id="2.40.330.10">
    <property type="entry name" value="DNA-binding pseudobarrel domain"/>
    <property type="match status" value="1"/>
</dbReference>
<dbReference type="InterPro" id="IPR003340">
    <property type="entry name" value="B3_DNA-bd"/>
</dbReference>
<keyword evidence="3" id="KW-0238">DNA-binding</keyword>
<dbReference type="PROSITE" id="PS50863">
    <property type="entry name" value="B3"/>
    <property type="match status" value="1"/>
</dbReference>
<dbReference type="Proteomes" id="UP001085076">
    <property type="component" value="Miscellaneous, Linkage group lg02"/>
</dbReference>
<dbReference type="GO" id="GO:0003700">
    <property type="term" value="F:DNA-binding transcription factor activity"/>
    <property type="evidence" value="ECO:0007669"/>
    <property type="project" value="InterPro"/>
</dbReference>
<keyword evidence="4" id="KW-0804">Transcription</keyword>
<evidence type="ECO:0000313" key="8">
    <source>
        <dbReference type="Proteomes" id="UP001085076"/>
    </source>
</evidence>
<dbReference type="EMBL" id="JAGGNH010000002">
    <property type="protein sequence ID" value="KAJ0983018.1"/>
    <property type="molecule type" value="Genomic_DNA"/>
</dbReference>
<keyword evidence="2" id="KW-0805">Transcription regulation</keyword>
<accession>A0A9D5D2Q8</accession>
<evidence type="ECO:0000259" key="6">
    <source>
        <dbReference type="PROSITE" id="PS50863"/>
    </source>
</evidence>
<dbReference type="AlphaFoldDB" id="A0A9D5D2Q8"/>
<dbReference type="GO" id="GO:0005634">
    <property type="term" value="C:nucleus"/>
    <property type="evidence" value="ECO:0007669"/>
    <property type="project" value="UniProtKB-SubCell"/>
</dbReference>
<dbReference type="GO" id="GO:0003677">
    <property type="term" value="F:DNA binding"/>
    <property type="evidence" value="ECO:0007669"/>
    <property type="project" value="UniProtKB-KW"/>
</dbReference>
<dbReference type="PANTHER" id="PTHR31140">
    <property type="entry name" value="B3 DOMAIN-CONTAINING TRANSCRIPTION FACTOR ABI3"/>
    <property type="match status" value="1"/>
</dbReference>
<comment type="caution">
    <text evidence="7">The sequence shown here is derived from an EMBL/GenBank/DDBJ whole genome shotgun (WGS) entry which is preliminary data.</text>
</comment>
<evidence type="ECO:0000256" key="4">
    <source>
        <dbReference type="ARBA" id="ARBA00023163"/>
    </source>
</evidence>
<evidence type="ECO:0000256" key="2">
    <source>
        <dbReference type="ARBA" id="ARBA00023015"/>
    </source>
</evidence>
<name>A0A9D5D2Q8_9LILI</name>
<dbReference type="OrthoDB" id="757982at2759"/>
<evidence type="ECO:0000256" key="5">
    <source>
        <dbReference type="ARBA" id="ARBA00023242"/>
    </source>
</evidence>
<dbReference type="Pfam" id="PF02362">
    <property type="entry name" value="B3"/>
    <property type="match status" value="1"/>
</dbReference>
<protein>
    <recommendedName>
        <fullName evidence="6">TF-B3 domain-containing protein</fullName>
    </recommendedName>
</protein>
<feature type="domain" description="TF-B3" evidence="6">
    <location>
        <begin position="83"/>
        <end position="184"/>
    </location>
</feature>
<evidence type="ECO:0000256" key="1">
    <source>
        <dbReference type="ARBA" id="ARBA00004123"/>
    </source>
</evidence>
<reference evidence="7" key="2">
    <citation type="journal article" date="2022" name="Hortic Res">
        <title>The genome of Dioscorea zingiberensis sheds light on the biosynthesis, origin and evolution of the medicinally important diosgenin saponins.</title>
        <authorList>
            <person name="Li Y."/>
            <person name="Tan C."/>
            <person name="Li Z."/>
            <person name="Guo J."/>
            <person name="Li S."/>
            <person name="Chen X."/>
            <person name="Wang C."/>
            <person name="Dai X."/>
            <person name="Yang H."/>
            <person name="Song W."/>
            <person name="Hou L."/>
            <person name="Xu J."/>
            <person name="Tong Z."/>
            <person name="Xu A."/>
            <person name="Yuan X."/>
            <person name="Wang W."/>
            <person name="Yang Q."/>
            <person name="Chen L."/>
            <person name="Sun Z."/>
            <person name="Wang K."/>
            <person name="Pan B."/>
            <person name="Chen J."/>
            <person name="Bao Y."/>
            <person name="Liu F."/>
            <person name="Qi X."/>
            <person name="Gang D.R."/>
            <person name="Wen J."/>
            <person name="Li J."/>
        </authorList>
    </citation>
    <scope>NUCLEOTIDE SEQUENCE</scope>
    <source>
        <strain evidence="7">Dzin_1.0</strain>
    </source>
</reference>
<dbReference type="SMART" id="SM01019">
    <property type="entry name" value="B3"/>
    <property type="match status" value="1"/>
</dbReference>
<dbReference type="PANTHER" id="PTHR31140:SF81">
    <property type="entry name" value="B3 DOMAIN-CONTAINING TRANSCRIPTION FACTOR ABI3"/>
    <property type="match status" value="1"/>
</dbReference>
<organism evidence="7 8">
    <name type="scientific">Dioscorea zingiberensis</name>
    <dbReference type="NCBI Taxonomy" id="325984"/>
    <lineage>
        <taxon>Eukaryota</taxon>
        <taxon>Viridiplantae</taxon>
        <taxon>Streptophyta</taxon>
        <taxon>Embryophyta</taxon>
        <taxon>Tracheophyta</taxon>
        <taxon>Spermatophyta</taxon>
        <taxon>Magnoliopsida</taxon>
        <taxon>Liliopsida</taxon>
        <taxon>Dioscoreales</taxon>
        <taxon>Dioscoreaceae</taxon>
        <taxon>Dioscorea</taxon>
    </lineage>
</organism>
<gene>
    <name evidence="7" type="ORF">J5N97_011273</name>
</gene>
<sequence length="335" mass="37545">MPAPRALSACLEDLHHQERLRIQLAQMERERIASIHRRNRARRSLVRNIRLQRTNSNGSLTSSATSRRRSVPSCHNSNLRLVIQKELKNSDVSIHGRIVIPKRAAEAALPYLYDKDGIDLCVKDVFTGKRWIMRYRFWPNHTSRMYLLDNTGGYIKKNNLASGDLVALFKDVNQRYYIGCKKMARLLPPCRPLRMGKAKNEVQNIQRELEHLFDSDDGEELPSAASPIKKEFEEMLRGINGDKGKSVAIAQTDVAGTSKGNADMSLEAGPVQNGPLCIDEPGTGKGNADMSLEAGPVKNGPLCIDEPVINLDDFSAELFGEIHLSGNLLDEFLWE</sequence>
<dbReference type="InterPro" id="IPR044800">
    <property type="entry name" value="LEC2-like"/>
</dbReference>
<keyword evidence="8" id="KW-1185">Reference proteome</keyword>
<dbReference type="SUPFAM" id="SSF101936">
    <property type="entry name" value="DNA-binding pseudobarrel domain"/>
    <property type="match status" value="1"/>
</dbReference>
<dbReference type="InterPro" id="IPR015300">
    <property type="entry name" value="DNA-bd_pseudobarrel_sf"/>
</dbReference>
<proteinExistence type="predicted"/>
<comment type="subcellular location">
    <subcellularLocation>
        <location evidence="1">Nucleus</location>
    </subcellularLocation>
</comment>
<evidence type="ECO:0000313" key="7">
    <source>
        <dbReference type="EMBL" id="KAJ0983018.1"/>
    </source>
</evidence>
<keyword evidence="5" id="KW-0539">Nucleus</keyword>
<reference evidence="7" key="1">
    <citation type="submission" date="2021-03" db="EMBL/GenBank/DDBJ databases">
        <authorList>
            <person name="Li Z."/>
            <person name="Yang C."/>
        </authorList>
    </citation>
    <scope>NUCLEOTIDE SEQUENCE</scope>
    <source>
        <strain evidence="7">Dzin_1.0</strain>
        <tissue evidence="7">Leaf</tissue>
    </source>
</reference>
<evidence type="ECO:0000256" key="3">
    <source>
        <dbReference type="ARBA" id="ARBA00023125"/>
    </source>
</evidence>